<dbReference type="InterPro" id="IPR030381">
    <property type="entry name" value="G_DYNAMIN_dom"/>
</dbReference>
<dbReference type="PROSITE" id="PS51718">
    <property type="entry name" value="G_DYNAMIN_2"/>
    <property type="match status" value="1"/>
</dbReference>
<evidence type="ECO:0000256" key="1">
    <source>
        <dbReference type="ARBA" id="ARBA00022741"/>
    </source>
</evidence>
<dbReference type="InterPro" id="IPR000375">
    <property type="entry name" value="Dynamin_stalk"/>
</dbReference>
<accession>A0A226EZ21</accession>
<feature type="domain" description="Dynamin-type G" evidence="5">
    <location>
        <begin position="22"/>
        <end position="294"/>
    </location>
</feature>
<dbReference type="Pfam" id="PF02212">
    <property type="entry name" value="GED"/>
    <property type="match status" value="1"/>
</dbReference>
<feature type="coiled-coil region" evidence="4">
    <location>
        <begin position="92"/>
        <end position="119"/>
    </location>
</feature>
<dbReference type="GO" id="GO:0003924">
    <property type="term" value="F:GTPase activity"/>
    <property type="evidence" value="ECO:0007669"/>
    <property type="project" value="InterPro"/>
</dbReference>
<keyword evidence="1 3" id="KW-0547">Nucleotide-binding</keyword>
<keyword evidence="7" id="KW-1185">Reference proteome</keyword>
<dbReference type="OrthoDB" id="5061070at2759"/>
<evidence type="ECO:0000256" key="3">
    <source>
        <dbReference type="RuleBase" id="RU003932"/>
    </source>
</evidence>
<dbReference type="CDD" id="cd08771">
    <property type="entry name" value="DLP_1"/>
    <property type="match status" value="1"/>
</dbReference>
<dbReference type="InterPro" id="IPR001401">
    <property type="entry name" value="Dynamin_GTPase"/>
</dbReference>
<reference evidence="6 7" key="1">
    <citation type="submission" date="2015-12" db="EMBL/GenBank/DDBJ databases">
        <title>The genome of Folsomia candida.</title>
        <authorList>
            <person name="Faddeeva A."/>
            <person name="Derks M.F."/>
            <person name="Anvar Y."/>
            <person name="Smit S."/>
            <person name="Van Straalen N."/>
            <person name="Roelofs D."/>
        </authorList>
    </citation>
    <scope>NUCLEOTIDE SEQUENCE [LARGE SCALE GENOMIC DNA]</scope>
    <source>
        <strain evidence="6 7">VU population</strain>
        <tissue evidence="6">Whole body</tissue>
    </source>
</reference>
<evidence type="ECO:0000259" key="5">
    <source>
        <dbReference type="PROSITE" id="PS51718"/>
    </source>
</evidence>
<dbReference type="EMBL" id="LNIX01000001">
    <property type="protein sequence ID" value="OXA62843.1"/>
    <property type="molecule type" value="Genomic_DNA"/>
</dbReference>
<dbReference type="PANTHER" id="PTHR11566:SF21">
    <property type="entry name" value="DYNAMIN RELATED PROTEIN 1, ISOFORM A"/>
    <property type="match status" value="1"/>
</dbReference>
<dbReference type="Pfam" id="PF00350">
    <property type="entry name" value="Dynamin_N"/>
    <property type="match status" value="1"/>
</dbReference>
<dbReference type="Pfam" id="PF01031">
    <property type="entry name" value="Dynamin_M"/>
    <property type="match status" value="1"/>
</dbReference>
<dbReference type="InterPro" id="IPR019762">
    <property type="entry name" value="Dynamin_GTPase_CS"/>
</dbReference>
<dbReference type="GO" id="GO:0005525">
    <property type="term" value="F:GTP binding"/>
    <property type="evidence" value="ECO:0007669"/>
    <property type="project" value="UniProtKB-KW"/>
</dbReference>
<keyword evidence="2 3" id="KW-0342">GTP-binding</keyword>
<dbReference type="GO" id="GO:0005737">
    <property type="term" value="C:cytoplasm"/>
    <property type="evidence" value="ECO:0007669"/>
    <property type="project" value="TreeGrafter"/>
</dbReference>
<organism evidence="6 7">
    <name type="scientific">Folsomia candida</name>
    <name type="common">Springtail</name>
    <dbReference type="NCBI Taxonomy" id="158441"/>
    <lineage>
        <taxon>Eukaryota</taxon>
        <taxon>Metazoa</taxon>
        <taxon>Ecdysozoa</taxon>
        <taxon>Arthropoda</taxon>
        <taxon>Hexapoda</taxon>
        <taxon>Collembola</taxon>
        <taxon>Entomobryomorpha</taxon>
        <taxon>Isotomoidea</taxon>
        <taxon>Isotomidae</taxon>
        <taxon>Proisotominae</taxon>
        <taxon>Folsomia</taxon>
    </lineage>
</organism>
<protein>
    <submittedName>
        <fullName evidence="6">Dynamin-1-like protein</fullName>
    </submittedName>
</protein>
<gene>
    <name evidence="6" type="ORF">Fcan01_01623</name>
</gene>
<dbReference type="GO" id="GO:0008017">
    <property type="term" value="F:microtubule binding"/>
    <property type="evidence" value="ECO:0007669"/>
    <property type="project" value="TreeGrafter"/>
</dbReference>
<dbReference type="GO" id="GO:0005874">
    <property type="term" value="C:microtubule"/>
    <property type="evidence" value="ECO:0007669"/>
    <property type="project" value="TreeGrafter"/>
</dbReference>
<name>A0A226EZ21_FOLCA</name>
<dbReference type="InterPro" id="IPR003130">
    <property type="entry name" value="GED"/>
</dbReference>
<dbReference type="InterPro" id="IPR045063">
    <property type="entry name" value="Dynamin_N"/>
</dbReference>
<evidence type="ECO:0000256" key="4">
    <source>
        <dbReference type="SAM" id="Coils"/>
    </source>
</evidence>
<sequence length="642" mass="73027">MDQLIPAINNLQLIFKATGAEEIKLPQIVVVGSQSSGKSSVLESFVGKSFLPRGTDIVTRCPIILQLLKEEDNGESEATWKYQFDHEPNVEYTDTEKVRQALENRMDELTDHKDKAITDTPIIVRIRSPSVIPLTVVDLPGIVHLKIGDQPDNIEDQVRELIMKHISNPNAIILAVNPANADIANAESVKLAQQVDPTGERTLLVITKLDLMDKGTNATRLLSGEIIKVNHGIVGVVNRSQQNIIDNVSVEEALQNESRFLKKNYASFKDKIGSQFLARKLNQLLIQHIKTCLPNLTKYVDEKIQHHKRVIDQLGPLVKDCEKQSVLEESIIKFFEKFHQTTTTGSLAIKISINADELSKKIRNHNNNIEGKIDNEIRDALKNYTNFEGFASLEEAFKSVSRNKIKELLPVAIKEARVIHTLLSESIDLSLEEGVKWPQLSVLLSHITKITLRGQLSETEKMIKEYLKVQRCMIYSLEPKFREMTKEWERQELSTGEPNYEAIDDENVDLNNNLTKSSIKLVHQAAVLPLTTREIKPKTVDYCRHLVLKYCRIIQHEVGDFLPKHCYYFLYEKSVELMKSEIRKQVAGKHSTLISESESVALNRKYTEEMLSKLYKAQTVIDSFRHSVDFSSVINIQESDTE</sequence>
<evidence type="ECO:0000256" key="2">
    <source>
        <dbReference type="ARBA" id="ARBA00023134"/>
    </source>
</evidence>
<dbReference type="Proteomes" id="UP000198287">
    <property type="component" value="Unassembled WGS sequence"/>
</dbReference>
<dbReference type="PRINTS" id="PR00195">
    <property type="entry name" value="DYNAMIN"/>
</dbReference>
<dbReference type="Gene3D" id="1.20.120.1240">
    <property type="entry name" value="Dynamin, middle domain"/>
    <property type="match status" value="1"/>
</dbReference>
<dbReference type="SMART" id="SM00053">
    <property type="entry name" value="DYNc"/>
    <property type="match status" value="1"/>
</dbReference>
<dbReference type="OMA" id="ENALECR"/>
<dbReference type="SUPFAM" id="SSF52540">
    <property type="entry name" value="P-loop containing nucleoside triphosphate hydrolases"/>
    <property type="match status" value="1"/>
</dbReference>
<dbReference type="AlphaFoldDB" id="A0A226EZ21"/>
<dbReference type="STRING" id="158441.A0A226EZ21"/>
<dbReference type="Gene3D" id="3.40.50.300">
    <property type="entry name" value="P-loop containing nucleotide triphosphate hydrolases"/>
    <property type="match status" value="1"/>
</dbReference>
<dbReference type="InterPro" id="IPR022812">
    <property type="entry name" value="Dynamin"/>
</dbReference>
<dbReference type="InterPro" id="IPR027417">
    <property type="entry name" value="P-loop_NTPase"/>
</dbReference>
<evidence type="ECO:0000313" key="7">
    <source>
        <dbReference type="Proteomes" id="UP000198287"/>
    </source>
</evidence>
<dbReference type="PANTHER" id="PTHR11566">
    <property type="entry name" value="DYNAMIN"/>
    <property type="match status" value="1"/>
</dbReference>
<comment type="similarity">
    <text evidence="3">Belongs to the TRAFAC class dynamin-like GTPase superfamily. Dynamin/Fzo/YdjA family.</text>
</comment>
<keyword evidence="4" id="KW-0175">Coiled coil</keyword>
<proteinExistence type="inferred from homology"/>
<dbReference type="GO" id="GO:0016020">
    <property type="term" value="C:membrane"/>
    <property type="evidence" value="ECO:0007669"/>
    <property type="project" value="TreeGrafter"/>
</dbReference>
<dbReference type="PROSITE" id="PS00410">
    <property type="entry name" value="G_DYNAMIN_1"/>
    <property type="match status" value="1"/>
</dbReference>
<comment type="caution">
    <text evidence="6">The sequence shown here is derived from an EMBL/GenBank/DDBJ whole genome shotgun (WGS) entry which is preliminary data.</text>
</comment>
<evidence type="ECO:0000313" key="6">
    <source>
        <dbReference type="EMBL" id="OXA62843.1"/>
    </source>
</evidence>